<sequence length="646" mass="71337">MSEPLPQGWFEYYDPKTGRNYYESILDVSQETGQTTWYDPRRTPAPENDNKNNLIARQASMSSSMHSVSMSSPMQSTVTAAPINGNINNPIAGTVSMSSPMQPTVTAAPINDNKNNPIARQASMSSSMHSVSMSSMLPVSMSSPMQPTVTAVPINGNINNPITGTASMSSPMQPTVTAAPINDNKNNPIARPASMSLSMHSVSMSSMLPVSMSSPMQPTVTAVPINGNINNPITGTASMSSPMQPTATAQYLPNNPSSPIQYTNEPFAMSPIQEANNNIYFDNTLQQQQPGYEYQQQQPGYEYQQQTTQPDATKKKTDYKKIDKTAKKVAHSIGGLVGTFVTGAINPLSLIPRGNNKNSNSNNANMLQQHSQMLSLMEQQHQTTMAHFEVMTNFAAAQQEAQRMLQETLTRIVIAEKREQELNQKIAQMEAVLNNANQPDNLNTQEVTLNQKVVDTPAANYESNRNLPQKFQGLQGNQPLNEPESQVNQTMSQPLNNPEFQANQPAKIPEFQVNNPVNFSESRVNQQLKTPEAEANQFQVNQSNQPGKTPEFQVNHPVNFSELQINQQMKTPEFQANQPVNMSDRVYAQQENIQESKEIDNQDVKEISTRLENIQVSKKVHENSQRIATYSQLSLNAASTDIANSI</sequence>
<dbReference type="InterPro" id="IPR036020">
    <property type="entry name" value="WW_dom_sf"/>
</dbReference>
<evidence type="ECO:0000313" key="5">
    <source>
        <dbReference type="Proteomes" id="UP000789508"/>
    </source>
</evidence>
<comment type="caution">
    <text evidence="4">The sequence shown here is derived from an EMBL/GenBank/DDBJ whole genome shotgun (WGS) entry which is preliminary data.</text>
</comment>
<dbReference type="Gene3D" id="2.20.70.10">
    <property type="match status" value="1"/>
</dbReference>
<gene>
    <name evidence="4" type="ORF">ALEPTO_LOCUS7154</name>
</gene>
<dbReference type="SMART" id="SM00456">
    <property type="entry name" value="WW"/>
    <property type="match status" value="1"/>
</dbReference>
<evidence type="ECO:0000313" key="4">
    <source>
        <dbReference type="EMBL" id="CAG8578651.1"/>
    </source>
</evidence>
<proteinExistence type="predicted"/>
<dbReference type="SUPFAM" id="SSF51045">
    <property type="entry name" value="WW domain"/>
    <property type="match status" value="1"/>
</dbReference>
<dbReference type="OrthoDB" id="10631338at2759"/>
<feature type="coiled-coil region" evidence="1">
    <location>
        <begin position="405"/>
        <end position="435"/>
    </location>
</feature>
<accession>A0A9N9G5F6</accession>
<dbReference type="EMBL" id="CAJVPS010002898">
    <property type="protein sequence ID" value="CAG8578651.1"/>
    <property type="molecule type" value="Genomic_DNA"/>
</dbReference>
<organism evidence="4 5">
    <name type="scientific">Ambispora leptoticha</name>
    <dbReference type="NCBI Taxonomy" id="144679"/>
    <lineage>
        <taxon>Eukaryota</taxon>
        <taxon>Fungi</taxon>
        <taxon>Fungi incertae sedis</taxon>
        <taxon>Mucoromycota</taxon>
        <taxon>Glomeromycotina</taxon>
        <taxon>Glomeromycetes</taxon>
        <taxon>Archaeosporales</taxon>
        <taxon>Ambisporaceae</taxon>
        <taxon>Ambispora</taxon>
    </lineage>
</organism>
<keyword evidence="1" id="KW-0175">Coiled coil</keyword>
<dbReference type="PROSITE" id="PS50020">
    <property type="entry name" value="WW_DOMAIN_2"/>
    <property type="match status" value="1"/>
</dbReference>
<evidence type="ECO:0000256" key="2">
    <source>
        <dbReference type="SAM" id="MobiDB-lite"/>
    </source>
</evidence>
<feature type="compositionally biased region" description="Low complexity" evidence="2">
    <location>
        <begin position="292"/>
        <end position="311"/>
    </location>
</feature>
<dbReference type="CDD" id="cd00201">
    <property type="entry name" value="WW"/>
    <property type="match status" value="1"/>
</dbReference>
<feature type="region of interest" description="Disordered" evidence="2">
    <location>
        <begin position="292"/>
        <end position="314"/>
    </location>
</feature>
<dbReference type="AlphaFoldDB" id="A0A9N9G5F6"/>
<feature type="domain" description="WW" evidence="3">
    <location>
        <begin position="3"/>
        <end position="42"/>
    </location>
</feature>
<reference evidence="4" key="1">
    <citation type="submission" date="2021-06" db="EMBL/GenBank/DDBJ databases">
        <authorList>
            <person name="Kallberg Y."/>
            <person name="Tangrot J."/>
            <person name="Rosling A."/>
        </authorList>
    </citation>
    <scope>NUCLEOTIDE SEQUENCE</scope>
    <source>
        <strain evidence="4">FL130A</strain>
    </source>
</reference>
<name>A0A9N9G5F6_9GLOM</name>
<evidence type="ECO:0000259" key="3">
    <source>
        <dbReference type="PROSITE" id="PS50020"/>
    </source>
</evidence>
<feature type="region of interest" description="Disordered" evidence="2">
    <location>
        <begin position="239"/>
        <end position="264"/>
    </location>
</feature>
<dbReference type="InterPro" id="IPR001202">
    <property type="entry name" value="WW_dom"/>
</dbReference>
<protein>
    <submittedName>
        <fullName evidence="4">13445_t:CDS:1</fullName>
    </submittedName>
</protein>
<keyword evidence="5" id="KW-1185">Reference proteome</keyword>
<dbReference type="Proteomes" id="UP000789508">
    <property type="component" value="Unassembled WGS sequence"/>
</dbReference>
<evidence type="ECO:0000256" key="1">
    <source>
        <dbReference type="SAM" id="Coils"/>
    </source>
</evidence>